<accession>A0A9P1CDF0</accession>
<feature type="compositionally biased region" description="Pro residues" evidence="1">
    <location>
        <begin position="434"/>
        <end position="452"/>
    </location>
</feature>
<dbReference type="AlphaFoldDB" id="A0A9P1CDF0"/>
<feature type="compositionally biased region" description="Basic and acidic residues" evidence="1">
    <location>
        <begin position="32"/>
        <end position="64"/>
    </location>
</feature>
<feature type="region of interest" description="Disordered" evidence="1">
    <location>
        <begin position="381"/>
        <end position="501"/>
    </location>
</feature>
<name>A0A9P1CDF0_9DINO</name>
<feature type="compositionally biased region" description="Acidic residues" evidence="1">
    <location>
        <begin position="237"/>
        <end position="250"/>
    </location>
</feature>
<reference evidence="2" key="1">
    <citation type="submission" date="2022-10" db="EMBL/GenBank/DDBJ databases">
        <authorList>
            <person name="Chen Y."/>
            <person name="Dougan E. K."/>
            <person name="Chan C."/>
            <person name="Rhodes N."/>
            <person name="Thang M."/>
        </authorList>
    </citation>
    <scope>NUCLEOTIDE SEQUENCE</scope>
</reference>
<sequence>MAFGKGWPSDGWWRDAWRYDDWGKAKGRGRRKGDGRDGQNGRDGRDGRDKADEDKVPKVSEEISRPAGPPSTADAPNPAPVPPVPAPVGSVGKGIGAREAKEVKEPKEESAPRAKDEVFEEIRNVLNANPALQIQFFDARVRQHLHALLGNGGRQRLKAALTMVHTCTLHKTRQDVKNWPAYLLTLLKKFDSDMSHQDLSERRVLATKIMEAKNNTYSSASTTPEKTDREGNRTESSEGEADESEDEPVEAPERLEFKAPRVTAPPPKPRPELDFFGDWNRETSEIRDFQAPRPPMRVHDDMQGHLHSHLHDPDAQVPHVRLRDADLQELRGFDFQAPRPPMRVHDDMQGHLHSHLRDPDAQVPHVRLRDADLQELRGFDFQAPRPPMRVHDDMQGHLHSHLRDPDAQVPHVRLRDADLQVHPDRNAYRWSRPPGMPPPGPPPGPPGPPGAGPPGMEGFGFGSFSSFGAGTFGTRPDMPRQPGVGATSKIQASQRSEVIAR</sequence>
<dbReference type="Proteomes" id="UP001152797">
    <property type="component" value="Unassembled WGS sequence"/>
</dbReference>
<feature type="compositionally biased region" description="Basic and acidic residues" evidence="1">
    <location>
        <begin position="413"/>
        <end position="427"/>
    </location>
</feature>
<keyword evidence="4" id="KW-1185">Reference proteome</keyword>
<feature type="region of interest" description="Disordered" evidence="1">
    <location>
        <begin position="215"/>
        <end position="276"/>
    </location>
</feature>
<feature type="compositionally biased region" description="Basic and acidic residues" evidence="1">
    <location>
        <begin position="96"/>
        <end position="115"/>
    </location>
</feature>
<feature type="compositionally biased region" description="Low complexity" evidence="1">
    <location>
        <begin position="462"/>
        <end position="474"/>
    </location>
</feature>
<gene>
    <name evidence="2" type="ORF">C1SCF055_LOCUS16151</name>
</gene>
<feature type="compositionally biased region" description="Basic and acidic residues" evidence="1">
    <location>
        <begin position="225"/>
        <end position="236"/>
    </location>
</feature>
<evidence type="ECO:0000313" key="3">
    <source>
        <dbReference type="EMBL" id="CAL1142428.1"/>
    </source>
</evidence>
<protein>
    <submittedName>
        <fullName evidence="2">Uncharacterized protein</fullName>
    </submittedName>
</protein>
<dbReference type="EMBL" id="CAMXCT030001330">
    <property type="protein sequence ID" value="CAL4776365.1"/>
    <property type="molecule type" value="Genomic_DNA"/>
</dbReference>
<evidence type="ECO:0000313" key="2">
    <source>
        <dbReference type="EMBL" id="CAI3989053.1"/>
    </source>
</evidence>
<evidence type="ECO:0000256" key="1">
    <source>
        <dbReference type="SAM" id="MobiDB-lite"/>
    </source>
</evidence>
<reference evidence="3" key="2">
    <citation type="submission" date="2024-04" db="EMBL/GenBank/DDBJ databases">
        <authorList>
            <person name="Chen Y."/>
            <person name="Shah S."/>
            <person name="Dougan E. K."/>
            <person name="Thang M."/>
            <person name="Chan C."/>
        </authorList>
    </citation>
    <scope>NUCLEOTIDE SEQUENCE [LARGE SCALE GENOMIC DNA]</scope>
</reference>
<dbReference type="EMBL" id="CAMXCT010001330">
    <property type="protein sequence ID" value="CAI3989053.1"/>
    <property type="molecule type" value="Genomic_DNA"/>
</dbReference>
<feature type="region of interest" description="Disordered" evidence="1">
    <location>
        <begin position="1"/>
        <end position="115"/>
    </location>
</feature>
<proteinExistence type="predicted"/>
<evidence type="ECO:0000313" key="4">
    <source>
        <dbReference type="Proteomes" id="UP001152797"/>
    </source>
</evidence>
<dbReference type="EMBL" id="CAMXCT020001330">
    <property type="protein sequence ID" value="CAL1142428.1"/>
    <property type="molecule type" value="Genomic_DNA"/>
</dbReference>
<organism evidence="2">
    <name type="scientific">Cladocopium goreaui</name>
    <dbReference type="NCBI Taxonomy" id="2562237"/>
    <lineage>
        <taxon>Eukaryota</taxon>
        <taxon>Sar</taxon>
        <taxon>Alveolata</taxon>
        <taxon>Dinophyceae</taxon>
        <taxon>Suessiales</taxon>
        <taxon>Symbiodiniaceae</taxon>
        <taxon>Cladocopium</taxon>
    </lineage>
</organism>
<feature type="compositionally biased region" description="Basic and acidic residues" evidence="1">
    <location>
        <begin position="12"/>
        <end position="24"/>
    </location>
</feature>
<feature type="compositionally biased region" description="Basic and acidic residues" evidence="1">
    <location>
        <begin position="389"/>
        <end position="406"/>
    </location>
</feature>
<comment type="caution">
    <text evidence="2">The sequence shown here is derived from an EMBL/GenBank/DDBJ whole genome shotgun (WGS) entry which is preliminary data.</text>
</comment>
<feature type="compositionally biased region" description="Polar residues" evidence="1">
    <location>
        <begin position="215"/>
        <end position="224"/>
    </location>
</feature>
<feature type="compositionally biased region" description="Pro residues" evidence="1">
    <location>
        <begin position="77"/>
        <end position="86"/>
    </location>
</feature>
<feature type="compositionally biased region" description="Polar residues" evidence="1">
    <location>
        <begin position="488"/>
        <end position="501"/>
    </location>
</feature>